<dbReference type="InterPro" id="IPR014748">
    <property type="entry name" value="Enoyl-CoA_hydra_C"/>
</dbReference>
<dbReference type="PANTHER" id="PTHR11941:SF169">
    <property type="entry name" value="(7AS)-7A-METHYL-1,5-DIOXO-2,3,5,6,7,7A-HEXAHYDRO-1H-INDENE-CARBOXYL-COA HYDROLASE"/>
    <property type="match status" value="1"/>
</dbReference>
<proteinExistence type="inferred from homology"/>
<dbReference type="AlphaFoldDB" id="A0A0J7XLQ1"/>
<gene>
    <name evidence="5" type="ORF">V474_02865</name>
</gene>
<evidence type="ECO:0000256" key="1">
    <source>
        <dbReference type="ARBA" id="ARBA00005254"/>
    </source>
</evidence>
<dbReference type="PATRIC" id="fig|1114963.3.peg.4195"/>
<protein>
    <recommendedName>
        <fullName evidence="7">Enoyl-CoA hydratase</fullName>
    </recommendedName>
</protein>
<evidence type="ECO:0000256" key="2">
    <source>
        <dbReference type="ARBA" id="ARBA00023098"/>
    </source>
</evidence>
<sequence>MSEQTINSEPVRFELLTPHIALVTLDRPEKRNAINPAVASAIEAIVRRVEESAEIRVVLLTSSEPKVFCAGADLGAIAAGAARDLETPTGGFAGFVFATRLKPWIAVVEGLALAGGFEICLACDMIVASQSARFGLPEVKRGLMAGAGGVHRIAGTLPRNIANEVLATGDNIDAAFAHRFGLVNRLAAAGEALSVARELADRIAANAPLAVQHTLAAARESMGQPDGAARTFASTHVAALRRTEDFKEGPRAFVEKREPVWTGR</sequence>
<reference evidence="5 6" key="1">
    <citation type="journal article" date="2015" name="G3 (Bethesda)">
        <title>Insights into Ongoing Evolution of the Hexachlorocyclohexane Catabolic Pathway from Comparative Genomics of Ten Sphingomonadaceae Strains.</title>
        <authorList>
            <person name="Pearce S.L."/>
            <person name="Oakeshott J.G."/>
            <person name="Pandey G."/>
        </authorList>
    </citation>
    <scope>NUCLEOTIDE SEQUENCE [LARGE SCALE GENOMIC DNA]</scope>
    <source>
        <strain evidence="5 6">LL02</strain>
    </source>
</reference>
<dbReference type="EMBL" id="JACU01000010">
    <property type="protein sequence ID" value="KMS52008.1"/>
    <property type="molecule type" value="Genomic_DNA"/>
</dbReference>
<dbReference type="Proteomes" id="UP000052268">
    <property type="component" value="Unassembled WGS sequence"/>
</dbReference>
<evidence type="ECO:0000313" key="6">
    <source>
        <dbReference type="Proteomes" id="UP000052268"/>
    </source>
</evidence>
<comment type="caution">
    <text evidence="5">The sequence shown here is derived from an EMBL/GenBank/DDBJ whole genome shotgun (WGS) entry which is preliminary data.</text>
</comment>
<comment type="similarity">
    <text evidence="1 4">Belongs to the enoyl-CoA hydratase/isomerase family.</text>
</comment>
<evidence type="ECO:0008006" key="7">
    <source>
        <dbReference type="Google" id="ProtNLM"/>
    </source>
</evidence>
<dbReference type="GO" id="GO:0006635">
    <property type="term" value="P:fatty acid beta-oxidation"/>
    <property type="evidence" value="ECO:0007669"/>
    <property type="project" value="TreeGrafter"/>
</dbReference>
<dbReference type="OrthoDB" id="7225138at2"/>
<dbReference type="PROSITE" id="PS00166">
    <property type="entry name" value="ENOYL_COA_HYDRATASE"/>
    <property type="match status" value="1"/>
</dbReference>
<evidence type="ECO:0000256" key="4">
    <source>
        <dbReference type="RuleBase" id="RU003707"/>
    </source>
</evidence>
<name>A0A0J7XLQ1_9SPHN</name>
<dbReference type="InterPro" id="IPR018376">
    <property type="entry name" value="Enoyl-CoA_hyd/isom_CS"/>
</dbReference>
<dbReference type="InterPro" id="IPR001753">
    <property type="entry name" value="Enoyl-CoA_hydra/iso"/>
</dbReference>
<evidence type="ECO:0000313" key="5">
    <source>
        <dbReference type="EMBL" id="KMS52008.1"/>
    </source>
</evidence>
<dbReference type="RefSeq" id="WP_059153161.1">
    <property type="nucleotide sequence ID" value="NZ_KQ130457.1"/>
</dbReference>
<keyword evidence="6" id="KW-1185">Reference proteome</keyword>
<dbReference type="SUPFAM" id="SSF52096">
    <property type="entry name" value="ClpP/crotonase"/>
    <property type="match status" value="1"/>
</dbReference>
<keyword evidence="3" id="KW-0456">Lyase</keyword>
<dbReference type="Gene3D" id="3.90.226.10">
    <property type="entry name" value="2-enoyl-CoA Hydratase, Chain A, domain 1"/>
    <property type="match status" value="1"/>
</dbReference>
<evidence type="ECO:0000256" key="3">
    <source>
        <dbReference type="ARBA" id="ARBA00023239"/>
    </source>
</evidence>
<keyword evidence="2" id="KW-0443">Lipid metabolism</keyword>
<dbReference type="PANTHER" id="PTHR11941">
    <property type="entry name" value="ENOYL-COA HYDRATASE-RELATED"/>
    <property type="match status" value="1"/>
</dbReference>
<accession>A0A0J7XLQ1</accession>
<dbReference type="CDD" id="cd06558">
    <property type="entry name" value="crotonase-like"/>
    <property type="match status" value="1"/>
</dbReference>
<dbReference type="InterPro" id="IPR029045">
    <property type="entry name" value="ClpP/crotonase-like_dom_sf"/>
</dbReference>
<organism evidence="5 6">
    <name type="scientific">Novosphingobium barchaimii LL02</name>
    <dbReference type="NCBI Taxonomy" id="1114963"/>
    <lineage>
        <taxon>Bacteria</taxon>
        <taxon>Pseudomonadati</taxon>
        <taxon>Pseudomonadota</taxon>
        <taxon>Alphaproteobacteria</taxon>
        <taxon>Sphingomonadales</taxon>
        <taxon>Sphingomonadaceae</taxon>
        <taxon>Novosphingobium</taxon>
    </lineage>
</organism>
<dbReference type="Pfam" id="PF00378">
    <property type="entry name" value="ECH_1"/>
    <property type="match status" value="1"/>
</dbReference>
<dbReference type="Gene3D" id="1.10.12.10">
    <property type="entry name" value="Lyase 2-enoyl-coa Hydratase, Chain A, domain 2"/>
    <property type="match status" value="1"/>
</dbReference>
<dbReference type="GO" id="GO:0016829">
    <property type="term" value="F:lyase activity"/>
    <property type="evidence" value="ECO:0007669"/>
    <property type="project" value="UniProtKB-KW"/>
</dbReference>